<dbReference type="Proteomes" id="UP000751190">
    <property type="component" value="Unassembled WGS sequence"/>
</dbReference>
<evidence type="ECO:0000256" key="1">
    <source>
        <dbReference type="ARBA" id="ARBA00006914"/>
    </source>
</evidence>
<organism evidence="6 7">
    <name type="scientific">Diacronema lutheri</name>
    <name type="common">Unicellular marine alga</name>
    <name type="synonym">Monochrysis lutheri</name>
    <dbReference type="NCBI Taxonomy" id="2081491"/>
    <lineage>
        <taxon>Eukaryota</taxon>
        <taxon>Haptista</taxon>
        <taxon>Haptophyta</taxon>
        <taxon>Pavlovophyceae</taxon>
        <taxon>Pavlovales</taxon>
        <taxon>Pavlovaceae</taxon>
        <taxon>Diacronema</taxon>
    </lineage>
</organism>
<accession>A0A8J5XII2</accession>
<dbReference type="SUPFAM" id="SSF52540">
    <property type="entry name" value="P-loop containing nucleoside triphosphate hydrolases"/>
    <property type="match status" value="1"/>
</dbReference>
<feature type="domain" description="AAA+ ATPase" evidence="5">
    <location>
        <begin position="510"/>
        <end position="702"/>
    </location>
</feature>
<evidence type="ECO:0000259" key="5">
    <source>
        <dbReference type="SMART" id="SM00382"/>
    </source>
</evidence>
<comment type="caution">
    <text evidence="6">The sequence shown here is derived from an EMBL/GenBank/DDBJ whole genome shotgun (WGS) entry which is preliminary data.</text>
</comment>
<feature type="compositionally biased region" description="Gly residues" evidence="4">
    <location>
        <begin position="351"/>
        <end position="364"/>
    </location>
</feature>
<dbReference type="InterPro" id="IPR003960">
    <property type="entry name" value="ATPase_AAA_CS"/>
</dbReference>
<dbReference type="PROSITE" id="PS00674">
    <property type="entry name" value="AAA"/>
    <property type="match status" value="1"/>
</dbReference>
<feature type="compositionally biased region" description="Basic and acidic residues" evidence="4">
    <location>
        <begin position="334"/>
        <end position="343"/>
    </location>
</feature>
<dbReference type="OrthoDB" id="5925at2759"/>
<dbReference type="GO" id="GO:0005524">
    <property type="term" value="F:ATP binding"/>
    <property type="evidence" value="ECO:0007669"/>
    <property type="project" value="UniProtKB-KW"/>
</dbReference>
<keyword evidence="3" id="KW-0067">ATP-binding</keyword>
<dbReference type="InterPro" id="IPR027417">
    <property type="entry name" value="P-loop_NTPase"/>
</dbReference>
<keyword evidence="7" id="KW-1185">Reference proteome</keyword>
<dbReference type="InterPro" id="IPR050221">
    <property type="entry name" value="26S_Proteasome_ATPase"/>
</dbReference>
<dbReference type="OMA" id="CHALPGE"/>
<comment type="similarity">
    <text evidence="1">Belongs to the AAA ATPase family.</text>
</comment>
<evidence type="ECO:0000313" key="7">
    <source>
        <dbReference type="Proteomes" id="UP000751190"/>
    </source>
</evidence>
<gene>
    <name evidence="6" type="ORF">KFE25_013266</name>
</gene>
<evidence type="ECO:0000256" key="3">
    <source>
        <dbReference type="ARBA" id="ARBA00022840"/>
    </source>
</evidence>
<dbReference type="EMBL" id="JAGTXO010000004">
    <property type="protein sequence ID" value="KAG8468183.1"/>
    <property type="molecule type" value="Genomic_DNA"/>
</dbReference>
<keyword evidence="2" id="KW-0547">Nucleotide-binding</keyword>
<proteinExistence type="inferred from homology"/>
<feature type="region of interest" description="Disordered" evidence="4">
    <location>
        <begin position="173"/>
        <end position="193"/>
    </location>
</feature>
<evidence type="ECO:0000313" key="6">
    <source>
        <dbReference type="EMBL" id="KAG8468183.1"/>
    </source>
</evidence>
<name>A0A8J5XII2_DIALT</name>
<protein>
    <recommendedName>
        <fullName evidence="5">AAA+ ATPase domain-containing protein</fullName>
    </recommendedName>
</protein>
<evidence type="ECO:0000256" key="4">
    <source>
        <dbReference type="SAM" id="MobiDB-lite"/>
    </source>
</evidence>
<dbReference type="InterPro" id="IPR003593">
    <property type="entry name" value="AAA+_ATPase"/>
</dbReference>
<dbReference type="InterPro" id="IPR003959">
    <property type="entry name" value="ATPase_AAA_core"/>
</dbReference>
<dbReference type="PANTHER" id="PTHR23073">
    <property type="entry name" value="26S PROTEASOME REGULATORY SUBUNIT"/>
    <property type="match status" value="1"/>
</dbReference>
<evidence type="ECO:0000256" key="2">
    <source>
        <dbReference type="ARBA" id="ARBA00022741"/>
    </source>
</evidence>
<reference evidence="6" key="1">
    <citation type="submission" date="2021-05" db="EMBL/GenBank/DDBJ databases">
        <title>The genome of the haptophyte Pavlova lutheri (Diacronema luteri, Pavlovales) - a model for lipid biosynthesis in eukaryotic algae.</title>
        <authorList>
            <person name="Hulatt C.J."/>
            <person name="Posewitz M.C."/>
        </authorList>
    </citation>
    <scope>NUCLEOTIDE SEQUENCE</scope>
    <source>
        <strain evidence="6">NIVA-4/92</strain>
    </source>
</reference>
<dbReference type="Gene3D" id="3.40.50.300">
    <property type="entry name" value="P-loop containing nucleotide triphosphate hydrolases"/>
    <property type="match status" value="1"/>
</dbReference>
<sequence>MLRVFATRWCRAAAAATATTVASASIARAEADSSAERARLFVESRLAAFRAEFAQRGAFSLPPVLVASTADGRVSARFKLPPNAQHVPLLLDLVDAAEAEASAQGAQGGGAGPLLRWRLLGEGESADAAAAGGAVTYVGTRTLHVCAEPVDAATSAARGAALGRLDVRLSVSRAAEQPGARTETTEERSSDGRTVTRRTIVVDGIGAARRQGARPTAVLELTVAGPPCHALPGEGASEPRGWLGGWRERAADGGGRWAGGELIAAAYESAHTSACVGGRAADTAPDASAGNGGGGGGGGRGGWSGARALVDVDPFRALLEEFDLPGFGLRRPAGPRERERDEGADAADEGGWAGGSLFGRGPAGAPGTSADAADGASQPPPPRTAAEAISALAALGARVYLPPPAADAARGARPGGGGEGRLRALLGRGDSGGGGASDAGASDASAPGLFSWPGLGGYSAVKAALEEMLLLPLCHPTLYAQVRAKARARGATSFGATGAPGPAEPEAPLAPAAILFEGPPGTGKTTFARAAAATAGVPLIYAPLETLGSRWYGESEARLARLFQAARALAQASGAAGAASGEVGAPAGGGNGGAILFLDEIDALAISRDAEMHEATRRSLSVLLRHLDGIDATPYVQPAERAADDGARGEHSRLAVAGDAGVGSAQPNARPLVLIAATNRACDLDRALLSRFALKLTFPLPDAAERAAILGVHAAHLSAPERERLARDCDGASGRTIRAACDAAERSWASRLVRARIAGRSVEASAPPAAEYDAALRAQCGAERRLADPRGGHVER</sequence>
<dbReference type="Pfam" id="PF00004">
    <property type="entry name" value="AAA"/>
    <property type="match status" value="1"/>
</dbReference>
<dbReference type="GO" id="GO:0016887">
    <property type="term" value="F:ATP hydrolysis activity"/>
    <property type="evidence" value="ECO:0007669"/>
    <property type="project" value="InterPro"/>
</dbReference>
<dbReference type="SMART" id="SM00382">
    <property type="entry name" value="AAA"/>
    <property type="match status" value="1"/>
</dbReference>
<feature type="region of interest" description="Disordered" evidence="4">
    <location>
        <begin position="326"/>
        <end position="384"/>
    </location>
</feature>
<feature type="region of interest" description="Disordered" evidence="4">
    <location>
        <begin position="406"/>
        <end position="443"/>
    </location>
</feature>
<dbReference type="AlphaFoldDB" id="A0A8J5XII2"/>